<feature type="binding site" evidence="11">
    <location>
        <position position="127"/>
    </location>
    <ligand>
        <name>L-histidine</name>
        <dbReference type="ChEBI" id="CHEBI:57595"/>
    </ligand>
</feature>
<evidence type="ECO:0000256" key="6">
    <source>
        <dbReference type="ARBA" id="ARBA00022840"/>
    </source>
</evidence>
<evidence type="ECO:0000256" key="8">
    <source>
        <dbReference type="ARBA" id="ARBA00023146"/>
    </source>
</evidence>
<dbReference type="SUPFAM" id="SSF55681">
    <property type="entry name" value="Class II aaRS and biotin synthetases"/>
    <property type="match status" value="1"/>
</dbReference>
<evidence type="ECO:0000256" key="10">
    <source>
        <dbReference type="HAMAP-Rule" id="MF_00127"/>
    </source>
</evidence>
<dbReference type="PROSITE" id="PS50862">
    <property type="entry name" value="AA_TRNA_LIGASE_II"/>
    <property type="match status" value="1"/>
</dbReference>
<keyword evidence="5 10" id="KW-0547">Nucleotide-binding</keyword>
<comment type="subunit">
    <text evidence="2 10">Homodimer.</text>
</comment>
<dbReference type="InterPro" id="IPR015807">
    <property type="entry name" value="His-tRNA-ligase"/>
</dbReference>
<dbReference type="HAMAP" id="MF_00127">
    <property type="entry name" value="His_tRNA_synth"/>
    <property type="match status" value="1"/>
</dbReference>
<keyword evidence="4 10" id="KW-0436">Ligase</keyword>
<dbReference type="GO" id="GO:0006427">
    <property type="term" value="P:histidyl-tRNA aminoacylation"/>
    <property type="evidence" value="ECO:0007669"/>
    <property type="project" value="UniProtKB-UniRule"/>
</dbReference>
<evidence type="ECO:0000313" key="14">
    <source>
        <dbReference type="Proteomes" id="UP001056381"/>
    </source>
</evidence>
<dbReference type="InterPro" id="IPR045864">
    <property type="entry name" value="aa-tRNA-synth_II/BPL/LPL"/>
</dbReference>
<name>A0A9Q8TYS8_9GAMM</name>
<evidence type="ECO:0000256" key="11">
    <source>
        <dbReference type="PIRSR" id="PIRSR001549-1"/>
    </source>
</evidence>
<dbReference type="Pfam" id="PF03129">
    <property type="entry name" value="HGTP_anticodon"/>
    <property type="match status" value="1"/>
</dbReference>
<keyword evidence="6 10" id="KW-0067">ATP-binding</keyword>
<dbReference type="InterPro" id="IPR041715">
    <property type="entry name" value="HisRS-like_core"/>
</dbReference>
<dbReference type="NCBIfam" id="TIGR00442">
    <property type="entry name" value="hisS"/>
    <property type="match status" value="1"/>
</dbReference>
<evidence type="ECO:0000256" key="3">
    <source>
        <dbReference type="ARBA" id="ARBA00022490"/>
    </source>
</evidence>
<evidence type="ECO:0000256" key="9">
    <source>
        <dbReference type="ARBA" id="ARBA00047639"/>
    </source>
</evidence>
<evidence type="ECO:0000256" key="1">
    <source>
        <dbReference type="ARBA" id="ARBA00008226"/>
    </source>
</evidence>
<dbReference type="GO" id="GO:0005524">
    <property type="term" value="F:ATP binding"/>
    <property type="evidence" value="ECO:0007669"/>
    <property type="project" value="UniProtKB-UniRule"/>
</dbReference>
<keyword evidence="7 10" id="KW-0648">Protein biosynthesis</keyword>
<dbReference type="Proteomes" id="UP001056381">
    <property type="component" value="Chromosome"/>
</dbReference>
<feature type="binding site" evidence="11">
    <location>
        <position position="251"/>
    </location>
    <ligand>
        <name>L-histidine</name>
        <dbReference type="ChEBI" id="CHEBI:57595"/>
    </ligand>
</feature>
<dbReference type="PANTHER" id="PTHR43707:SF1">
    <property type="entry name" value="HISTIDINE--TRNA LIGASE, MITOCHONDRIAL-RELATED"/>
    <property type="match status" value="1"/>
</dbReference>
<dbReference type="PANTHER" id="PTHR43707">
    <property type="entry name" value="HISTIDYL-TRNA SYNTHETASE"/>
    <property type="match status" value="1"/>
</dbReference>
<evidence type="ECO:0000256" key="4">
    <source>
        <dbReference type="ARBA" id="ARBA00022598"/>
    </source>
</evidence>
<dbReference type="PIRSF" id="PIRSF001549">
    <property type="entry name" value="His-tRNA_synth"/>
    <property type="match status" value="1"/>
</dbReference>
<feature type="binding site" evidence="11">
    <location>
        <begin position="255"/>
        <end position="256"/>
    </location>
    <ligand>
        <name>L-histidine</name>
        <dbReference type="ChEBI" id="CHEBI:57595"/>
    </ligand>
</feature>
<dbReference type="Pfam" id="PF13393">
    <property type="entry name" value="tRNA-synt_His"/>
    <property type="match status" value="1"/>
</dbReference>
<comment type="similarity">
    <text evidence="1 10">Belongs to the class-II aminoacyl-tRNA synthetase family.</text>
</comment>
<keyword evidence="14" id="KW-1185">Reference proteome</keyword>
<feature type="binding site" evidence="11">
    <location>
        <begin position="83"/>
        <end position="85"/>
    </location>
    <ligand>
        <name>L-histidine</name>
        <dbReference type="ChEBI" id="CHEBI:57595"/>
    </ligand>
</feature>
<dbReference type="InterPro" id="IPR004516">
    <property type="entry name" value="HisRS/HisZ"/>
</dbReference>
<dbReference type="InterPro" id="IPR004154">
    <property type="entry name" value="Anticodon-bd"/>
</dbReference>
<comment type="subcellular location">
    <subcellularLocation>
        <location evidence="10">Cytoplasm</location>
    </subcellularLocation>
</comment>
<dbReference type="AlphaFoldDB" id="A0A9Q8TYS8"/>
<evidence type="ECO:0000259" key="12">
    <source>
        <dbReference type="PROSITE" id="PS50862"/>
    </source>
</evidence>
<evidence type="ECO:0000256" key="2">
    <source>
        <dbReference type="ARBA" id="ARBA00011738"/>
    </source>
</evidence>
<proteinExistence type="inferred from homology"/>
<gene>
    <name evidence="10 13" type="primary">hisS</name>
    <name evidence="13" type="ORF">M9B40_01825</name>
</gene>
<comment type="catalytic activity">
    <reaction evidence="9 10">
        <text>tRNA(His) + L-histidine + ATP = L-histidyl-tRNA(His) + AMP + diphosphate + H(+)</text>
        <dbReference type="Rhea" id="RHEA:17313"/>
        <dbReference type="Rhea" id="RHEA-COMP:9665"/>
        <dbReference type="Rhea" id="RHEA-COMP:9689"/>
        <dbReference type="ChEBI" id="CHEBI:15378"/>
        <dbReference type="ChEBI" id="CHEBI:30616"/>
        <dbReference type="ChEBI" id="CHEBI:33019"/>
        <dbReference type="ChEBI" id="CHEBI:57595"/>
        <dbReference type="ChEBI" id="CHEBI:78442"/>
        <dbReference type="ChEBI" id="CHEBI:78527"/>
        <dbReference type="ChEBI" id="CHEBI:456215"/>
        <dbReference type="EC" id="6.1.1.21"/>
    </reaction>
</comment>
<dbReference type="Gene3D" id="3.30.930.10">
    <property type="entry name" value="Bira Bifunctional Protein, Domain 2"/>
    <property type="match status" value="1"/>
</dbReference>
<dbReference type="CDD" id="cd00773">
    <property type="entry name" value="HisRS-like_core"/>
    <property type="match status" value="1"/>
</dbReference>
<evidence type="ECO:0000256" key="5">
    <source>
        <dbReference type="ARBA" id="ARBA00022741"/>
    </source>
</evidence>
<dbReference type="GO" id="GO:0004821">
    <property type="term" value="F:histidine-tRNA ligase activity"/>
    <property type="evidence" value="ECO:0007669"/>
    <property type="project" value="UniProtKB-UniRule"/>
</dbReference>
<dbReference type="SUPFAM" id="SSF52954">
    <property type="entry name" value="Class II aaRS ABD-related"/>
    <property type="match status" value="1"/>
</dbReference>
<dbReference type="EMBL" id="CP097966">
    <property type="protein sequence ID" value="URQ63521.1"/>
    <property type="molecule type" value="Genomic_DNA"/>
</dbReference>
<feature type="binding site" evidence="11">
    <location>
        <position position="131"/>
    </location>
    <ligand>
        <name>L-histidine</name>
        <dbReference type="ChEBI" id="CHEBI:57595"/>
    </ligand>
</feature>
<protein>
    <recommendedName>
        <fullName evidence="10">Histidine--tRNA ligase</fullName>
        <ecNumber evidence="10">6.1.1.21</ecNumber>
    </recommendedName>
    <alternativeName>
        <fullName evidence="10">Histidyl-tRNA synthetase</fullName>
        <shortName evidence="10">HisRS</shortName>
    </alternativeName>
</protein>
<reference evidence="13" key="1">
    <citation type="submission" date="2022-05" db="EMBL/GenBank/DDBJ databases">
        <title>Single-amplified genomics reveal most streamlined microbe among free-living bacteria.</title>
        <authorList>
            <person name="Roda-Garcia J."/>
            <person name="Haro-Moreno J.M."/>
            <person name="Rodriguez-Valera F."/>
            <person name="Almagro-Moreno S."/>
            <person name="Lopez-Perez M."/>
        </authorList>
    </citation>
    <scope>NUCLEOTIDE SEQUENCE</scope>
    <source>
        <strain evidence="13">TMED112-D2-2</strain>
    </source>
</reference>
<accession>A0A9Q8TYS8</accession>
<organism evidence="13 14">
    <name type="scientific">SAR86 cluster bacterium</name>
    <dbReference type="NCBI Taxonomy" id="2030880"/>
    <lineage>
        <taxon>Bacteria</taxon>
        <taxon>Pseudomonadati</taxon>
        <taxon>Pseudomonadota</taxon>
        <taxon>Gammaproteobacteria</taxon>
        <taxon>SAR86 cluster</taxon>
    </lineage>
</organism>
<dbReference type="Gene3D" id="3.40.50.800">
    <property type="entry name" value="Anticodon-binding domain"/>
    <property type="match status" value="1"/>
</dbReference>
<keyword evidence="8 10" id="KW-0030">Aminoacyl-tRNA synthetase</keyword>
<evidence type="ECO:0000256" key="7">
    <source>
        <dbReference type="ARBA" id="ARBA00022917"/>
    </source>
</evidence>
<dbReference type="InterPro" id="IPR036621">
    <property type="entry name" value="Anticodon-bd_dom_sf"/>
</dbReference>
<dbReference type="EC" id="6.1.1.21" evidence="10"/>
<dbReference type="GO" id="GO:0005737">
    <property type="term" value="C:cytoplasm"/>
    <property type="evidence" value="ECO:0007669"/>
    <property type="project" value="UniProtKB-SubCell"/>
</dbReference>
<keyword evidence="3 10" id="KW-0963">Cytoplasm</keyword>
<evidence type="ECO:0000313" key="13">
    <source>
        <dbReference type="EMBL" id="URQ63521.1"/>
    </source>
</evidence>
<feature type="binding site" evidence="11">
    <location>
        <position position="113"/>
    </location>
    <ligand>
        <name>L-histidine</name>
        <dbReference type="ChEBI" id="CHEBI:57595"/>
    </ligand>
</feature>
<dbReference type="InterPro" id="IPR006195">
    <property type="entry name" value="aa-tRNA-synth_II"/>
</dbReference>
<sequence length="408" mass="46252">MSDLKTIRGMPDLYGKDIEAISLIEKTCKEVFLAFNYSEIRTPLIEYKSLFERSVGESSEIIQQKEVFELDDRKGEMLCLRPEGTAGLVRSLITNGLDDEEIKKFFYIGPMFRYERPQKGRKRQFFQAGVELIGNAIYGDLEVIQVANMILDKLGIESNLEINFLGDNESLKAYNKYLDDYLSKSNEVPEYVKKNPIRALDSKDEKVKILMSEAKSIESFLNEKQKNKFSDIKNKLNELNINFGENKNLVRGLDYYNGLVFEFTSSELGAQNAIIGGGRYDGLIESLGGRNLPATGFALGIDRLSEIIKSSLLRKDVFIGYVDESSVPYAQKIGSQLRSINSELVIENYLGNANVSKQLKKANSQGFKFAIIVGQEEIKAEKVKLKYLKDDKEDVECTIDELVEFLND</sequence>
<feature type="domain" description="Aminoacyl-transfer RNA synthetases class-II family profile" evidence="12">
    <location>
        <begin position="1"/>
        <end position="328"/>
    </location>
</feature>